<dbReference type="Proteomes" id="UP001472677">
    <property type="component" value="Unassembled WGS sequence"/>
</dbReference>
<gene>
    <name evidence="1" type="ORF">V6N12_045339</name>
</gene>
<accession>A0ABR2G2H8</accession>
<evidence type="ECO:0000313" key="2">
    <source>
        <dbReference type="Proteomes" id="UP001472677"/>
    </source>
</evidence>
<dbReference type="EMBL" id="JBBPBM010000003">
    <property type="protein sequence ID" value="KAK8593256.1"/>
    <property type="molecule type" value="Genomic_DNA"/>
</dbReference>
<reference evidence="1 2" key="1">
    <citation type="journal article" date="2024" name="G3 (Bethesda)">
        <title>Genome assembly of Hibiscus sabdariffa L. provides insights into metabolisms of medicinal natural products.</title>
        <authorList>
            <person name="Kim T."/>
        </authorList>
    </citation>
    <scope>NUCLEOTIDE SEQUENCE [LARGE SCALE GENOMIC DNA]</scope>
    <source>
        <strain evidence="1">TK-2024</strain>
        <tissue evidence="1">Old leaves</tissue>
    </source>
</reference>
<protein>
    <submittedName>
        <fullName evidence="1">Uncharacterized protein</fullName>
    </submittedName>
</protein>
<name>A0ABR2G2H8_9ROSI</name>
<comment type="caution">
    <text evidence="1">The sequence shown here is derived from an EMBL/GenBank/DDBJ whole genome shotgun (WGS) entry which is preliminary data.</text>
</comment>
<evidence type="ECO:0000313" key="1">
    <source>
        <dbReference type="EMBL" id="KAK8593256.1"/>
    </source>
</evidence>
<sequence>METDEENEKFEFGICKYGVGGFQAILDCFAMLQFRNLKYKGQLAKSVTVILEAGQFPLHHQAKRRVHRSKSWAESNLIPLKTVSFLNNQQDHKKENRLRFHTAACSVGGIE</sequence>
<proteinExistence type="predicted"/>
<keyword evidence="2" id="KW-1185">Reference proteome</keyword>
<organism evidence="1 2">
    <name type="scientific">Hibiscus sabdariffa</name>
    <name type="common">roselle</name>
    <dbReference type="NCBI Taxonomy" id="183260"/>
    <lineage>
        <taxon>Eukaryota</taxon>
        <taxon>Viridiplantae</taxon>
        <taxon>Streptophyta</taxon>
        <taxon>Embryophyta</taxon>
        <taxon>Tracheophyta</taxon>
        <taxon>Spermatophyta</taxon>
        <taxon>Magnoliopsida</taxon>
        <taxon>eudicotyledons</taxon>
        <taxon>Gunneridae</taxon>
        <taxon>Pentapetalae</taxon>
        <taxon>rosids</taxon>
        <taxon>malvids</taxon>
        <taxon>Malvales</taxon>
        <taxon>Malvaceae</taxon>
        <taxon>Malvoideae</taxon>
        <taxon>Hibiscus</taxon>
    </lineage>
</organism>